<dbReference type="Proteomes" id="UP001604336">
    <property type="component" value="Unassembled WGS sequence"/>
</dbReference>
<evidence type="ECO:0000313" key="1">
    <source>
        <dbReference type="EMBL" id="KAL2466052.1"/>
    </source>
</evidence>
<reference evidence="2" key="1">
    <citation type="submission" date="2024-07" db="EMBL/GenBank/DDBJ databases">
        <title>Two chromosome-level genome assemblies of Korean endemic species Abeliophyllum distichum and Forsythia ovata (Oleaceae).</title>
        <authorList>
            <person name="Jang H."/>
        </authorList>
    </citation>
    <scope>NUCLEOTIDE SEQUENCE [LARGE SCALE GENOMIC DNA]</scope>
</reference>
<comment type="caution">
    <text evidence="1">The sequence shown here is derived from an EMBL/GenBank/DDBJ whole genome shotgun (WGS) entry which is preliminary data.</text>
</comment>
<organism evidence="1 2">
    <name type="scientific">Abeliophyllum distichum</name>
    <dbReference type="NCBI Taxonomy" id="126358"/>
    <lineage>
        <taxon>Eukaryota</taxon>
        <taxon>Viridiplantae</taxon>
        <taxon>Streptophyta</taxon>
        <taxon>Embryophyta</taxon>
        <taxon>Tracheophyta</taxon>
        <taxon>Spermatophyta</taxon>
        <taxon>Magnoliopsida</taxon>
        <taxon>eudicotyledons</taxon>
        <taxon>Gunneridae</taxon>
        <taxon>Pentapetalae</taxon>
        <taxon>asterids</taxon>
        <taxon>lamiids</taxon>
        <taxon>Lamiales</taxon>
        <taxon>Oleaceae</taxon>
        <taxon>Forsythieae</taxon>
        <taxon>Abeliophyllum</taxon>
    </lineage>
</organism>
<gene>
    <name evidence="1" type="ORF">Adt_41903</name>
</gene>
<evidence type="ECO:0000313" key="2">
    <source>
        <dbReference type="Proteomes" id="UP001604336"/>
    </source>
</evidence>
<keyword evidence="2" id="KW-1185">Reference proteome</keyword>
<proteinExistence type="predicted"/>
<dbReference type="EMBL" id="JBFOLK010000013">
    <property type="protein sequence ID" value="KAL2466052.1"/>
    <property type="molecule type" value="Genomic_DNA"/>
</dbReference>
<sequence>MKFSTPVGVTTVKDNQELARKYYLNVLRKDAPRVSITYTLMMGYTSIPETKVEGCIHMDDTLDPHILALNFKAAVVLELEEFSVSRRDESKMLRRGCRFDPEMKDSLKKFLMENLDVFA</sequence>
<protein>
    <submittedName>
        <fullName evidence="1">Uncharacterized protein</fullName>
    </submittedName>
</protein>
<dbReference type="AlphaFoldDB" id="A0ABD1PQ73"/>
<name>A0ABD1PQ73_9LAMI</name>
<accession>A0ABD1PQ73</accession>